<comment type="pathway">
    <text evidence="3">Protein modification; protein ubiquitination.</text>
</comment>
<evidence type="ECO:0000256" key="2">
    <source>
        <dbReference type="ARBA" id="ARBA00004308"/>
    </source>
</evidence>
<dbReference type="GO" id="GO:0006511">
    <property type="term" value="P:ubiquitin-dependent protein catabolic process"/>
    <property type="evidence" value="ECO:0000318"/>
    <property type="project" value="GO_Central"/>
</dbReference>
<organism evidence="14 15">
    <name type="scientific">Nelumbo nucifera</name>
    <name type="common">Sacred lotus</name>
    <dbReference type="NCBI Taxonomy" id="4432"/>
    <lineage>
        <taxon>Eukaryota</taxon>
        <taxon>Viridiplantae</taxon>
        <taxon>Streptophyta</taxon>
        <taxon>Embryophyta</taxon>
        <taxon>Tracheophyta</taxon>
        <taxon>Spermatophyta</taxon>
        <taxon>Magnoliopsida</taxon>
        <taxon>Proteales</taxon>
        <taxon>Nelumbonaceae</taxon>
        <taxon>Nelumbo</taxon>
    </lineage>
</organism>
<dbReference type="RefSeq" id="XP_010253900.1">
    <property type="nucleotide sequence ID" value="XM_010255598.1"/>
</dbReference>
<feature type="region of interest" description="Disordered" evidence="12">
    <location>
        <begin position="1"/>
        <end position="38"/>
    </location>
</feature>
<evidence type="ECO:0000256" key="9">
    <source>
        <dbReference type="ARBA" id="ARBA00022833"/>
    </source>
</evidence>
<dbReference type="SUPFAM" id="SSF57850">
    <property type="entry name" value="RING/U-box"/>
    <property type="match status" value="1"/>
</dbReference>
<dbReference type="GO" id="GO:0043066">
    <property type="term" value="P:negative regulation of apoptotic process"/>
    <property type="evidence" value="ECO:0000318"/>
    <property type="project" value="GO_Central"/>
</dbReference>
<evidence type="ECO:0000256" key="7">
    <source>
        <dbReference type="ARBA" id="ARBA00022771"/>
    </source>
</evidence>
<dbReference type="GO" id="GO:0005768">
    <property type="term" value="C:endosome"/>
    <property type="evidence" value="ECO:0000318"/>
    <property type="project" value="GO_Central"/>
</dbReference>
<keyword evidence="8" id="KW-0833">Ubl conjugation pathway</keyword>
<dbReference type="GO" id="GO:0009705">
    <property type="term" value="C:plant-type vacuole membrane"/>
    <property type="evidence" value="ECO:0000318"/>
    <property type="project" value="GO_Central"/>
</dbReference>
<evidence type="ECO:0000256" key="13">
    <source>
        <dbReference type="SAM" id="Phobius"/>
    </source>
</evidence>
<evidence type="ECO:0000256" key="1">
    <source>
        <dbReference type="ARBA" id="ARBA00004141"/>
    </source>
</evidence>
<evidence type="ECO:0000256" key="8">
    <source>
        <dbReference type="ARBA" id="ARBA00022786"/>
    </source>
</evidence>
<protein>
    <submittedName>
        <fullName evidence="15">Uncharacterized protein LOC104595042 isoform X1</fullName>
    </submittedName>
</protein>
<evidence type="ECO:0000313" key="14">
    <source>
        <dbReference type="Proteomes" id="UP000189703"/>
    </source>
</evidence>
<evidence type="ECO:0000256" key="5">
    <source>
        <dbReference type="ARBA" id="ARBA00022692"/>
    </source>
</evidence>
<dbReference type="PANTHER" id="PTHR46858:SF5">
    <property type="entry name" value="E3 UBIQUITIN-PROTEIN LIGASE APD1-RELATED"/>
    <property type="match status" value="1"/>
</dbReference>
<evidence type="ECO:0000256" key="3">
    <source>
        <dbReference type="ARBA" id="ARBA00004906"/>
    </source>
</evidence>
<dbReference type="Pfam" id="PF16040">
    <property type="entry name" value="APD1-4_N"/>
    <property type="match status" value="1"/>
</dbReference>
<feature type="compositionally biased region" description="Low complexity" evidence="12">
    <location>
        <begin position="10"/>
        <end position="38"/>
    </location>
</feature>
<keyword evidence="14" id="KW-1185">Reference proteome</keyword>
<dbReference type="PROSITE" id="PS50089">
    <property type="entry name" value="ZF_RING_2"/>
    <property type="match status" value="1"/>
</dbReference>
<dbReference type="GO" id="GO:0009555">
    <property type="term" value="P:pollen development"/>
    <property type="evidence" value="ECO:0007669"/>
    <property type="project" value="UniProtKB-ARBA"/>
</dbReference>
<keyword evidence="10 13" id="KW-1133">Transmembrane helix</keyword>
<dbReference type="GO" id="GO:0045931">
    <property type="term" value="P:positive regulation of mitotic cell cycle"/>
    <property type="evidence" value="ECO:0000318"/>
    <property type="project" value="GO_Central"/>
</dbReference>
<keyword evidence="5 13" id="KW-0812">Transmembrane</keyword>
<dbReference type="PANTHER" id="PTHR46858">
    <property type="entry name" value="OS05G0521000 PROTEIN"/>
    <property type="match status" value="1"/>
</dbReference>
<comment type="subcellular location">
    <subcellularLocation>
        <location evidence="2">Endomembrane system</location>
    </subcellularLocation>
    <subcellularLocation>
        <location evidence="1">Membrane</location>
        <topology evidence="1">Multi-pass membrane protein</topology>
    </subcellularLocation>
</comment>
<dbReference type="InterPro" id="IPR032008">
    <property type="entry name" value="APD1-4_N"/>
</dbReference>
<dbReference type="KEGG" id="nnu:104595042"/>
<dbReference type="FunFam" id="3.30.40.10:FF:000658">
    <property type="entry name" value="E3 ubiquitin-protein ligase APD2"/>
    <property type="match status" value="1"/>
</dbReference>
<gene>
    <name evidence="15" type="primary">LOC104595042</name>
</gene>
<keyword evidence="7" id="KW-0863">Zinc-finger</keyword>
<evidence type="ECO:0000256" key="11">
    <source>
        <dbReference type="ARBA" id="ARBA00023136"/>
    </source>
</evidence>
<dbReference type="AlphaFoldDB" id="A0A1U7ZPT4"/>
<dbReference type="GO" id="GO:0000278">
    <property type="term" value="P:mitotic cell cycle"/>
    <property type="evidence" value="ECO:0007669"/>
    <property type="project" value="UniProtKB-ARBA"/>
</dbReference>
<dbReference type="eggNOG" id="KOG4275">
    <property type="taxonomic scope" value="Eukaryota"/>
</dbReference>
<dbReference type="GeneID" id="104595042"/>
<dbReference type="Pfam" id="PF13920">
    <property type="entry name" value="zf-C3HC4_3"/>
    <property type="match status" value="1"/>
</dbReference>
<dbReference type="InterPro" id="IPR013083">
    <property type="entry name" value="Znf_RING/FYVE/PHD"/>
</dbReference>
<proteinExistence type="predicted"/>
<dbReference type="GO" id="GO:0061630">
    <property type="term" value="F:ubiquitin protein ligase activity"/>
    <property type="evidence" value="ECO:0000318"/>
    <property type="project" value="GO_Central"/>
</dbReference>
<dbReference type="InterPro" id="IPR032010">
    <property type="entry name" value="APD1-4_M"/>
</dbReference>
<dbReference type="Gene3D" id="3.30.40.10">
    <property type="entry name" value="Zinc/RING finger domain, C3HC4 (zinc finger)"/>
    <property type="match status" value="1"/>
</dbReference>
<accession>A0A1U7ZPT4</accession>
<dbReference type="OMA" id="EDASHYP"/>
<evidence type="ECO:0000256" key="6">
    <source>
        <dbReference type="ARBA" id="ARBA00022723"/>
    </source>
</evidence>
<evidence type="ECO:0000256" key="10">
    <source>
        <dbReference type="ARBA" id="ARBA00022989"/>
    </source>
</evidence>
<feature type="transmembrane region" description="Helical" evidence="13">
    <location>
        <begin position="80"/>
        <end position="103"/>
    </location>
</feature>
<reference evidence="15" key="1">
    <citation type="submission" date="2025-08" db="UniProtKB">
        <authorList>
            <consortium name="RefSeq"/>
        </authorList>
    </citation>
    <scope>IDENTIFICATION</scope>
</reference>
<evidence type="ECO:0000313" key="15">
    <source>
        <dbReference type="RefSeq" id="XP_010253900.1"/>
    </source>
</evidence>
<sequence length="470" mass="52547">MEEQNHYLPISSSASIHAHPSDSAPSSSSSSFLASSSLQAQEEEAQILQEQDQQRQASVSYRVNISIPAMPSFEMMDDAWSCLIVLITFWFFAASMTLILGFYGSVNLQLTPNYSRLLQANSILVQDIKVQEEGDPKPSPILYGFYGTPRLDVETTWSQIHNASIPPNFHKEWMYFLNVGSQLDIFYSVKSQNSPLFLVIAEGKENFVEWIEDPSYPNTTLSWNIIHGSGTIQQKVFKSSNYFVALGNLNSEEVKVKLEITIWALMYNTTEAYYKCSVSHSSCDLKLFLVGSNAAVLTSSGPEQDTDSDSQYVMLSYGPRWLTYLVASGGMTLVMLLASKVCIQFQSTTGDETGYQTVEVRSERTPLLTDKDDDLSSWGSSYESVSHDEEDFEECIRVGSLEAKPLNDGENNSNPRRLCVICFDAPRDCFFLPCGHCAACFTCGTRIAEEAGICPICRRKMKKVKKIFTV</sequence>
<dbReference type="InterPro" id="IPR001841">
    <property type="entry name" value="Znf_RING"/>
</dbReference>
<dbReference type="GO" id="GO:0008270">
    <property type="term" value="F:zinc ion binding"/>
    <property type="evidence" value="ECO:0007669"/>
    <property type="project" value="UniProtKB-KW"/>
</dbReference>
<keyword evidence="6" id="KW-0479">Metal-binding</keyword>
<evidence type="ECO:0000256" key="12">
    <source>
        <dbReference type="SAM" id="MobiDB-lite"/>
    </source>
</evidence>
<keyword evidence="4" id="KW-0808">Transferase</keyword>
<dbReference type="FunCoup" id="A0A1U7ZPT4">
    <property type="interactions" value="896"/>
</dbReference>
<dbReference type="OrthoDB" id="3045089at2759"/>
<evidence type="ECO:0000256" key="4">
    <source>
        <dbReference type="ARBA" id="ARBA00022679"/>
    </source>
</evidence>
<dbReference type="Pfam" id="PF16041">
    <property type="entry name" value="APD1-4_M"/>
    <property type="match status" value="1"/>
</dbReference>
<keyword evidence="9" id="KW-0862">Zinc</keyword>
<dbReference type="Proteomes" id="UP000189703">
    <property type="component" value="Unplaced"/>
</dbReference>
<dbReference type="STRING" id="4432.A0A1U7ZPT4"/>
<name>A0A1U7ZPT4_NELNU</name>
<keyword evidence="11 13" id="KW-0472">Membrane</keyword>